<dbReference type="PANTHER" id="PTHR42795">
    <property type="entry name" value="ALANINE DEHYDROGENASE"/>
    <property type="match status" value="1"/>
</dbReference>
<dbReference type="Proteomes" id="UP001519344">
    <property type="component" value="Unassembled WGS sequence"/>
</dbReference>
<dbReference type="Gene3D" id="3.40.50.720">
    <property type="entry name" value="NAD(P)-binding Rossmann-like Domain"/>
    <property type="match status" value="1"/>
</dbReference>
<proteinExistence type="predicted"/>
<dbReference type="InterPro" id="IPR036291">
    <property type="entry name" value="NAD(P)-bd_dom_sf"/>
</dbReference>
<dbReference type="SUPFAM" id="SSF51735">
    <property type="entry name" value="NAD(P)-binding Rossmann-fold domains"/>
    <property type="match status" value="1"/>
</dbReference>
<sequence length="92" mass="9741">MSHGSNIAEAVKKADLLIGTVLIPGSRAPRLVTEAVVKTMKPGSVIVDVAIDQGGSNQLELKLLTYEKVLATDIYASLKSVEHVTIVGIDSR</sequence>
<reference evidence="2 3" key="1">
    <citation type="submission" date="2021-03" db="EMBL/GenBank/DDBJ databases">
        <title>Genomic Encyclopedia of Type Strains, Phase IV (KMG-IV): sequencing the most valuable type-strain genomes for metagenomic binning, comparative biology and taxonomic classification.</title>
        <authorList>
            <person name="Goeker M."/>
        </authorList>
    </citation>
    <scope>NUCLEOTIDE SEQUENCE [LARGE SCALE GENOMIC DNA]</scope>
    <source>
        <strain evidence="2 3">DSM 24950</strain>
    </source>
</reference>
<dbReference type="InterPro" id="IPR007698">
    <property type="entry name" value="AlaDH/PNT_NAD(H)-bd"/>
</dbReference>
<accession>A0ABS4I6F7</accession>
<evidence type="ECO:0000313" key="2">
    <source>
        <dbReference type="EMBL" id="MBP1966493.1"/>
    </source>
</evidence>
<gene>
    <name evidence="2" type="ORF">J2Z65_005753</name>
</gene>
<evidence type="ECO:0000259" key="1">
    <source>
        <dbReference type="SMART" id="SM01002"/>
    </source>
</evidence>
<comment type="caution">
    <text evidence="2">The sequence shown here is derived from an EMBL/GenBank/DDBJ whole genome shotgun (WGS) entry which is preliminary data.</text>
</comment>
<evidence type="ECO:0000313" key="3">
    <source>
        <dbReference type="Proteomes" id="UP001519344"/>
    </source>
</evidence>
<dbReference type="Pfam" id="PF01262">
    <property type="entry name" value="AlaDh_PNT_C"/>
    <property type="match status" value="1"/>
</dbReference>
<organism evidence="2 3">
    <name type="scientific">Paenibacillus aceris</name>
    <dbReference type="NCBI Taxonomy" id="869555"/>
    <lineage>
        <taxon>Bacteria</taxon>
        <taxon>Bacillati</taxon>
        <taxon>Bacillota</taxon>
        <taxon>Bacilli</taxon>
        <taxon>Bacillales</taxon>
        <taxon>Paenibacillaceae</taxon>
        <taxon>Paenibacillus</taxon>
    </lineage>
</organism>
<dbReference type="SMART" id="SM01002">
    <property type="entry name" value="AlaDh_PNT_C"/>
    <property type="match status" value="1"/>
</dbReference>
<dbReference type="EMBL" id="JAGGKV010000022">
    <property type="protein sequence ID" value="MBP1966493.1"/>
    <property type="molecule type" value="Genomic_DNA"/>
</dbReference>
<protein>
    <submittedName>
        <fullName evidence="2">Alanine dehydrogenase</fullName>
    </submittedName>
</protein>
<feature type="domain" description="Alanine dehydrogenase/pyridine nucleotide transhydrogenase NAD(H)-binding" evidence="1">
    <location>
        <begin position="1"/>
        <end position="88"/>
    </location>
</feature>
<keyword evidence="3" id="KW-1185">Reference proteome</keyword>
<dbReference type="PANTHER" id="PTHR42795:SF1">
    <property type="entry name" value="ALANINE DEHYDROGENASE"/>
    <property type="match status" value="1"/>
</dbReference>
<name>A0ABS4I6F7_9BACL</name>